<dbReference type="AlphaFoldDB" id="A0A9W7WBG8"/>
<feature type="region of interest" description="Disordered" evidence="2">
    <location>
        <begin position="206"/>
        <end position="262"/>
    </location>
</feature>
<sequence>MTDIARERASSSFIYARDGKTVHARLVKSTQRGFFRRTHASDIVLGWIFCVFNTHAPQVVTSPNSQCSQCNCKHPFCWVLQCLPSSSALPMESHAYLYHPGNSEPEGCWESESKKRNVSQGTSSRKEHHGIEEESEEQEERCTSRESDDDLKTLAALVPTAVPPKALFTATSRIPTMHSAATKPCNDVTASAPATTILALKKPALSHSSTTLTTEPAVRRPSRSKSRSPNMSQNLKTQVGANISSSPKNIHKAATSSDHPNIIHKTASASQISSTGSLKIRTSLSHIPRATSSPKLKPSPSASLKVDKTEANRREKGRTNDSEPQLGTDPAGAEDDVALQGTRAENGLAGSDLIALNSGCKRNPSPKNEKQPSNPSTAEDKSHANVTTPERRHDTERTTGERMEDERAERRKEVEVKKNTAMMEKIKTRRVKKLKDAEMTTVETHDAALQTDLLPMYVDTEVQVFVEVSDKSTGTSPVHIQLPSVLSLNPTPMGAKPRFLGPRPYKSPNGRKPVQHVCQIEIELSSQSDVSGETAERKNSEKTKGEKEETVTPQDIVWDEQGMTWEVYGASLDTESLGFAIQNHLQCKIREHERRIRTLRRSTCLSERSPGESGTGKRNVLRSLFTGSKCRLKHNRERVGHDNV</sequence>
<dbReference type="InterPro" id="IPR026646">
    <property type="entry name" value="GPRIN2-like/GPRIN3"/>
</dbReference>
<name>A0A9W7WBG8_TRIRA</name>
<gene>
    <name evidence="4" type="ORF">IRJ41_012735</name>
</gene>
<dbReference type="GO" id="GO:0005886">
    <property type="term" value="C:plasma membrane"/>
    <property type="evidence" value="ECO:0007669"/>
    <property type="project" value="TreeGrafter"/>
</dbReference>
<dbReference type="Pfam" id="PF15235">
    <property type="entry name" value="GRIN_C"/>
    <property type="match status" value="1"/>
</dbReference>
<feature type="compositionally biased region" description="Basic and acidic residues" evidence="2">
    <location>
        <begin position="305"/>
        <end position="321"/>
    </location>
</feature>
<feature type="compositionally biased region" description="Low complexity" evidence="2">
    <location>
        <begin position="292"/>
        <end position="304"/>
    </location>
</feature>
<feature type="region of interest" description="Disordered" evidence="2">
    <location>
        <begin position="355"/>
        <end position="414"/>
    </location>
</feature>
<evidence type="ECO:0000313" key="5">
    <source>
        <dbReference type="Proteomes" id="UP001059041"/>
    </source>
</evidence>
<dbReference type="PANTHER" id="PTHR15718:SF6">
    <property type="entry name" value="G PROTEIN-REGULATED INDUCER OF NEURITE OUTGROWTH 3"/>
    <property type="match status" value="1"/>
</dbReference>
<evidence type="ECO:0000256" key="2">
    <source>
        <dbReference type="SAM" id="MobiDB-lite"/>
    </source>
</evidence>
<protein>
    <submittedName>
        <fullName evidence="4">G protein-regulated inducer of neurite outgrowth 3-like</fullName>
    </submittedName>
</protein>
<dbReference type="GO" id="GO:0031175">
    <property type="term" value="P:neuron projection development"/>
    <property type="evidence" value="ECO:0007669"/>
    <property type="project" value="TreeGrafter"/>
</dbReference>
<comment type="caution">
    <text evidence="4">The sequence shown here is derived from an EMBL/GenBank/DDBJ whole genome shotgun (WGS) entry which is preliminary data.</text>
</comment>
<feature type="compositionally biased region" description="Polar residues" evidence="2">
    <location>
        <begin position="230"/>
        <end position="259"/>
    </location>
</feature>
<reference evidence="4" key="1">
    <citation type="submission" date="2021-02" db="EMBL/GenBank/DDBJ databases">
        <title>Comparative genomics reveals that relaxation of natural selection precedes convergent phenotypic evolution of cavefish.</title>
        <authorList>
            <person name="Peng Z."/>
        </authorList>
    </citation>
    <scope>NUCLEOTIDE SEQUENCE</scope>
    <source>
        <tissue evidence="4">Muscle</tissue>
    </source>
</reference>
<feature type="region of interest" description="Disordered" evidence="2">
    <location>
        <begin position="104"/>
        <end position="148"/>
    </location>
</feature>
<feature type="compositionally biased region" description="Basic and acidic residues" evidence="2">
    <location>
        <begin position="378"/>
        <end position="414"/>
    </location>
</feature>
<feature type="compositionally biased region" description="Basic and acidic residues" evidence="2">
    <location>
        <begin position="534"/>
        <end position="550"/>
    </location>
</feature>
<dbReference type="InterPro" id="IPR032745">
    <property type="entry name" value="GRIN_C"/>
</dbReference>
<keyword evidence="5" id="KW-1185">Reference proteome</keyword>
<feature type="region of interest" description="Disordered" evidence="2">
    <location>
        <begin position="286"/>
        <end position="334"/>
    </location>
</feature>
<feature type="region of interest" description="Disordered" evidence="2">
    <location>
        <begin position="494"/>
        <end position="513"/>
    </location>
</feature>
<feature type="region of interest" description="Disordered" evidence="2">
    <location>
        <begin position="523"/>
        <end position="551"/>
    </location>
</feature>
<accession>A0A9W7WBG8</accession>
<evidence type="ECO:0000259" key="3">
    <source>
        <dbReference type="Pfam" id="PF15235"/>
    </source>
</evidence>
<dbReference type="EMBL" id="JAFHDT010000021">
    <property type="protein sequence ID" value="KAI7793966.1"/>
    <property type="molecule type" value="Genomic_DNA"/>
</dbReference>
<comment type="function">
    <text evidence="1">May be involved in neurite outgrowth.</text>
</comment>
<proteinExistence type="predicted"/>
<organism evidence="4 5">
    <name type="scientific">Triplophysa rosa</name>
    <name type="common">Cave loach</name>
    <dbReference type="NCBI Taxonomy" id="992332"/>
    <lineage>
        <taxon>Eukaryota</taxon>
        <taxon>Metazoa</taxon>
        <taxon>Chordata</taxon>
        <taxon>Craniata</taxon>
        <taxon>Vertebrata</taxon>
        <taxon>Euteleostomi</taxon>
        <taxon>Actinopterygii</taxon>
        <taxon>Neopterygii</taxon>
        <taxon>Teleostei</taxon>
        <taxon>Ostariophysi</taxon>
        <taxon>Cypriniformes</taxon>
        <taxon>Nemacheilidae</taxon>
        <taxon>Triplophysa</taxon>
    </lineage>
</organism>
<dbReference type="Proteomes" id="UP001059041">
    <property type="component" value="Linkage Group LG21"/>
</dbReference>
<dbReference type="PANTHER" id="PTHR15718">
    <property type="entry name" value="G PROTEIN-REGULATED INDUCER OF NEURITE OUTGROWTH C-TERMINAL DOMAIN-CONTAINING PROTEIN"/>
    <property type="match status" value="1"/>
</dbReference>
<feature type="domain" description="G protein-regulated inducer of neurite outgrowth C-terminal" evidence="3">
    <location>
        <begin position="526"/>
        <end position="625"/>
    </location>
</feature>
<evidence type="ECO:0000256" key="1">
    <source>
        <dbReference type="ARBA" id="ARBA00002358"/>
    </source>
</evidence>
<evidence type="ECO:0000313" key="4">
    <source>
        <dbReference type="EMBL" id="KAI7793966.1"/>
    </source>
</evidence>